<dbReference type="InterPro" id="IPR049944">
    <property type="entry name" value="LGIC_TM_5-HT3"/>
</dbReference>
<keyword evidence="13" id="KW-1071">Ligand-gated ion channel</keyword>
<keyword evidence="10 24" id="KW-0675">Receptor</keyword>
<comment type="similarity">
    <text evidence="20">Belongs to the ligand-gated ion channel (TC 1.A.9) family.</text>
</comment>
<dbReference type="PANTHER" id="PTHR18945">
    <property type="entry name" value="NEUROTRANSMITTER GATED ION CHANNEL"/>
    <property type="match status" value="1"/>
</dbReference>
<dbReference type="InterPro" id="IPR006201">
    <property type="entry name" value="Neur_channel"/>
</dbReference>
<comment type="catalytic activity">
    <reaction evidence="18">
        <text>Ca(2+)(in) = Ca(2+)(out)</text>
        <dbReference type="Rhea" id="RHEA:29671"/>
        <dbReference type="ChEBI" id="CHEBI:29108"/>
    </reaction>
</comment>
<comment type="subcellular location">
    <subcellularLocation>
        <location evidence="15">Postsynaptic cell membrane</location>
        <topology evidence="15">Multi-pass membrane protein</topology>
    </subcellularLocation>
</comment>
<dbReference type="InterPro" id="IPR018000">
    <property type="entry name" value="Neurotransmitter_ion_chnl_CS"/>
</dbReference>
<feature type="transmembrane region" description="Helical" evidence="20">
    <location>
        <begin position="266"/>
        <end position="283"/>
    </location>
</feature>
<dbReference type="InterPro" id="IPR036719">
    <property type="entry name" value="Neuro-gated_channel_TM_sf"/>
</dbReference>
<name>A0A2U9CN32_SCOMX</name>
<gene>
    <name evidence="24" type="ORF">SMAX5B_017427</name>
</gene>
<keyword evidence="11" id="KW-0325">Glycoprotein</keyword>
<reference evidence="24 25" key="1">
    <citation type="submission" date="2017-12" db="EMBL/GenBank/DDBJ databases">
        <title>Integrating genomic resources of turbot (Scophthalmus maximus) in depth evaluation of genetic and physical mapping variation across individuals.</title>
        <authorList>
            <person name="Martinez P."/>
        </authorList>
    </citation>
    <scope>NUCLEOTIDE SEQUENCE [LARGE SCALE GENOMIC DNA]</scope>
</reference>
<protein>
    <submittedName>
        <fullName evidence="24">Putative 5-hydroxytryptamine receptor 3A-like</fullName>
    </submittedName>
</protein>
<evidence type="ECO:0000256" key="10">
    <source>
        <dbReference type="ARBA" id="ARBA00023170"/>
    </source>
</evidence>
<dbReference type="FunFam" id="2.70.170.10:FF:000017">
    <property type="entry name" value="5-hydroxytryptamine receptor 3A"/>
    <property type="match status" value="1"/>
</dbReference>
<keyword evidence="9" id="KW-1015">Disulfide bond</keyword>
<keyword evidence="3 20" id="KW-0812">Transmembrane</keyword>
<dbReference type="PROSITE" id="PS00236">
    <property type="entry name" value="NEUROTR_ION_CHANNEL"/>
    <property type="match status" value="1"/>
</dbReference>
<evidence type="ECO:0000256" key="6">
    <source>
        <dbReference type="ARBA" id="ARBA00023018"/>
    </source>
</evidence>
<feature type="transmembrane region" description="Helical" evidence="20">
    <location>
        <begin position="432"/>
        <end position="452"/>
    </location>
</feature>
<dbReference type="GO" id="GO:0004888">
    <property type="term" value="F:transmembrane signaling receptor activity"/>
    <property type="evidence" value="ECO:0007669"/>
    <property type="project" value="InterPro"/>
</dbReference>
<feature type="transmembrane region" description="Helical" evidence="20">
    <location>
        <begin position="235"/>
        <end position="254"/>
    </location>
</feature>
<evidence type="ECO:0000256" key="1">
    <source>
        <dbReference type="ARBA" id="ARBA00022448"/>
    </source>
</evidence>
<accession>A0A2U9CN32</accession>
<keyword evidence="12" id="KW-0628">Postsynaptic cell membrane</keyword>
<dbReference type="Pfam" id="PF02932">
    <property type="entry name" value="Neur_chan_memb"/>
    <property type="match status" value="1"/>
</dbReference>
<dbReference type="EMBL" id="CP026260">
    <property type="protein sequence ID" value="AWP17968.1"/>
    <property type="molecule type" value="Genomic_DNA"/>
</dbReference>
<dbReference type="AlphaFoldDB" id="A0A2U9CN32"/>
<evidence type="ECO:0000256" key="18">
    <source>
        <dbReference type="ARBA" id="ARBA00036634"/>
    </source>
</evidence>
<evidence type="ECO:0000256" key="9">
    <source>
        <dbReference type="ARBA" id="ARBA00023157"/>
    </source>
</evidence>
<evidence type="ECO:0000256" key="11">
    <source>
        <dbReference type="ARBA" id="ARBA00023180"/>
    </source>
</evidence>
<feature type="domain" description="Neurotransmitter-gated ion-channel transmembrane" evidence="23">
    <location>
        <begin position="243"/>
        <end position="324"/>
    </location>
</feature>
<evidence type="ECO:0000259" key="22">
    <source>
        <dbReference type="Pfam" id="PF02931"/>
    </source>
</evidence>
<dbReference type="FunFam" id="1.20.58.390:FF:000103">
    <property type="entry name" value="Si:ch211-256e16.10"/>
    <property type="match status" value="1"/>
</dbReference>
<comment type="catalytic activity">
    <reaction evidence="16">
        <text>K(+)(in) = K(+)(out)</text>
        <dbReference type="Rhea" id="RHEA:29463"/>
        <dbReference type="ChEBI" id="CHEBI:29103"/>
    </reaction>
</comment>
<evidence type="ECO:0000256" key="17">
    <source>
        <dbReference type="ARBA" id="ARBA00036239"/>
    </source>
</evidence>
<dbReference type="InterPro" id="IPR006029">
    <property type="entry name" value="Neurotrans-gated_channel_TM"/>
</dbReference>
<dbReference type="InterPro" id="IPR006202">
    <property type="entry name" value="Neur_chan_lig-bd"/>
</dbReference>
<sequence>MLAGFVLLLVLTAVDGEKVCSHQDVLNHLNLTRHNELYSLTRPVLDFRQPTNVTLDILLYAILEVRENDQTFVPYFWKFMRWDNQYISWNQSDFCGIEKIYVPTEMLWKPDFTIEEMIAKDRAPPSPLLTIFSNGTVLVQNDQVLIITCRMHVHKFPFDTQSCNISFKSFIHSVEEMKVFCSTSSKEVTKESRELMRTQYEWLFQNMTVTSKIVNTFGFDQDLIIFTIYMKRRSILYIVNFLLPILFFLCLDLASFLISDGGGEKLSFKVTVLLAITVLQLILNDILPSSSNRIPLIAVYCIGVFTLMLLSLLETILVMYLIRRDLAPQDSETDEGRSPREDKQGRNNFHQCGGEEKTWNDSVCVWDVFADETPAERLQTSGSQLTEESQGLEKLSEDLRVAVKTLRLLLNSRTEDGKPGYWARKTKIINKCFFVCYAVAASLFLLLLFLNWN</sequence>
<feature type="transmembrane region" description="Helical" evidence="20">
    <location>
        <begin position="295"/>
        <end position="322"/>
    </location>
</feature>
<dbReference type="PRINTS" id="PR00252">
    <property type="entry name" value="NRIONCHANNEL"/>
</dbReference>
<keyword evidence="6" id="KW-0770">Synapse</keyword>
<evidence type="ECO:0000256" key="12">
    <source>
        <dbReference type="ARBA" id="ARBA00023257"/>
    </source>
</evidence>
<evidence type="ECO:0000256" key="4">
    <source>
        <dbReference type="ARBA" id="ARBA00022729"/>
    </source>
</evidence>
<evidence type="ECO:0000256" key="20">
    <source>
        <dbReference type="RuleBase" id="RU000687"/>
    </source>
</evidence>
<dbReference type="SUPFAM" id="SSF90112">
    <property type="entry name" value="Neurotransmitter-gated ion-channel transmembrane pore"/>
    <property type="match status" value="1"/>
</dbReference>
<dbReference type="Gene3D" id="2.70.170.10">
    <property type="entry name" value="Neurotransmitter-gated ion-channel ligand-binding domain"/>
    <property type="match status" value="1"/>
</dbReference>
<evidence type="ECO:0000256" key="16">
    <source>
        <dbReference type="ARBA" id="ARBA00034430"/>
    </source>
</evidence>
<evidence type="ECO:0000256" key="21">
    <source>
        <dbReference type="SAM" id="MobiDB-lite"/>
    </source>
</evidence>
<dbReference type="InterPro" id="IPR038050">
    <property type="entry name" value="Neuro_actylchol_rec"/>
</dbReference>
<keyword evidence="25" id="KW-1185">Reference proteome</keyword>
<evidence type="ECO:0000313" key="25">
    <source>
        <dbReference type="Proteomes" id="UP000246464"/>
    </source>
</evidence>
<proteinExistence type="inferred from homology"/>
<feature type="region of interest" description="Disordered" evidence="21">
    <location>
        <begin position="330"/>
        <end position="351"/>
    </location>
</feature>
<keyword evidence="4 20" id="KW-0732">Signal</keyword>
<evidence type="ECO:0000313" key="24">
    <source>
        <dbReference type="EMBL" id="AWP17968.1"/>
    </source>
</evidence>
<keyword evidence="7 20" id="KW-0406">Ion transport</keyword>
<feature type="domain" description="Neurotransmitter-gated ion-channel ligand-binding" evidence="22">
    <location>
        <begin position="38"/>
        <end position="233"/>
    </location>
</feature>
<feature type="compositionally biased region" description="Basic and acidic residues" evidence="21">
    <location>
        <begin position="334"/>
        <end position="345"/>
    </location>
</feature>
<evidence type="ECO:0000259" key="23">
    <source>
        <dbReference type="Pfam" id="PF02932"/>
    </source>
</evidence>
<feature type="signal peptide" evidence="20">
    <location>
        <begin position="1"/>
        <end position="16"/>
    </location>
</feature>
<keyword evidence="8 20" id="KW-0472">Membrane</keyword>
<dbReference type="CDD" id="cd19063">
    <property type="entry name" value="LGIC_TM_5-HT3"/>
    <property type="match status" value="1"/>
</dbReference>
<comment type="catalytic activity">
    <reaction evidence="17">
        <text>Na(+)(in) = Na(+)(out)</text>
        <dbReference type="Rhea" id="RHEA:34963"/>
        <dbReference type="ChEBI" id="CHEBI:29101"/>
    </reaction>
</comment>
<evidence type="ECO:0000256" key="5">
    <source>
        <dbReference type="ARBA" id="ARBA00022989"/>
    </source>
</evidence>
<evidence type="ECO:0000256" key="19">
    <source>
        <dbReference type="ARBA" id="ARBA00037540"/>
    </source>
</evidence>
<evidence type="ECO:0000256" key="3">
    <source>
        <dbReference type="ARBA" id="ARBA00022692"/>
    </source>
</evidence>
<keyword evidence="14 20" id="KW-0407">Ion channel</keyword>
<comment type="function">
    <text evidence="19">Forms serotonin (5-hydroxytryptamine/5-HT3)-activated cation-selective channel complexes, which when activated cause fast, depolarizing responses in neurons.</text>
</comment>
<dbReference type="Gene3D" id="1.20.58.390">
    <property type="entry name" value="Neurotransmitter-gated ion-channel transmembrane domain"/>
    <property type="match status" value="1"/>
</dbReference>
<evidence type="ECO:0000256" key="8">
    <source>
        <dbReference type="ARBA" id="ARBA00023136"/>
    </source>
</evidence>
<feature type="chain" id="PRO_5022272778" evidence="20">
    <location>
        <begin position="17"/>
        <end position="453"/>
    </location>
</feature>
<evidence type="ECO:0000256" key="7">
    <source>
        <dbReference type="ARBA" id="ARBA00023065"/>
    </source>
</evidence>
<keyword evidence="2" id="KW-1003">Cell membrane</keyword>
<keyword evidence="1 20" id="KW-0813">Transport</keyword>
<evidence type="ECO:0000256" key="13">
    <source>
        <dbReference type="ARBA" id="ARBA00023286"/>
    </source>
</evidence>
<dbReference type="Proteomes" id="UP000246464">
    <property type="component" value="Chromosome 18"/>
</dbReference>
<evidence type="ECO:0000256" key="15">
    <source>
        <dbReference type="ARBA" id="ARBA00034104"/>
    </source>
</evidence>
<dbReference type="GO" id="GO:0045211">
    <property type="term" value="C:postsynaptic membrane"/>
    <property type="evidence" value="ECO:0007669"/>
    <property type="project" value="UniProtKB-SubCell"/>
</dbReference>
<dbReference type="Pfam" id="PF02931">
    <property type="entry name" value="Neur_chan_LBD"/>
    <property type="match status" value="1"/>
</dbReference>
<dbReference type="InterPro" id="IPR036734">
    <property type="entry name" value="Neur_chan_lig-bd_sf"/>
</dbReference>
<evidence type="ECO:0000256" key="2">
    <source>
        <dbReference type="ARBA" id="ARBA00022475"/>
    </source>
</evidence>
<organism evidence="24 25">
    <name type="scientific">Scophthalmus maximus</name>
    <name type="common">Turbot</name>
    <name type="synonym">Psetta maxima</name>
    <dbReference type="NCBI Taxonomy" id="52904"/>
    <lineage>
        <taxon>Eukaryota</taxon>
        <taxon>Metazoa</taxon>
        <taxon>Chordata</taxon>
        <taxon>Craniata</taxon>
        <taxon>Vertebrata</taxon>
        <taxon>Euteleostomi</taxon>
        <taxon>Actinopterygii</taxon>
        <taxon>Neopterygii</taxon>
        <taxon>Teleostei</taxon>
        <taxon>Neoteleostei</taxon>
        <taxon>Acanthomorphata</taxon>
        <taxon>Carangaria</taxon>
        <taxon>Pleuronectiformes</taxon>
        <taxon>Pleuronectoidei</taxon>
        <taxon>Scophthalmidae</taxon>
        <taxon>Scophthalmus</taxon>
    </lineage>
</organism>
<dbReference type="GO" id="GO:0005230">
    <property type="term" value="F:extracellular ligand-gated monoatomic ion channel activity"/>
    <property type="evidence" value="ECO:0007669"/>
    <property type="project" value="InterPro"/>
</dbReference>
<evidence type="ECO:0000256" key="14">
    <source>
        <dbReference type="ARBA" id="ARBA00023303"/>
    </source>
</evidence>
<dbReference type="SUPFAM" id="SSF63712">
    <property type="entry name" value="Nicotinic receptor ligand binding domain-like"/>
    <property type="match status" value="1"/>
</dbReference>
<keyword evidence="5 20" id="KW-1133">Transmembrane helix</keyword>